<evidence type="ECO:0000313" key="1">
    <source>
        <dbReference type="EMBL" id="TYT27447.1"/>
    </source>
</evidence>
<dbReference type="Proteomes" id="UP000324973">
    <property type="component" value="Unassembled WGS sequence"/>
</dbReference>
<keyword evidence="2" id="KW-1185">Reference proteome</keyword>
<organism evidence="1 2">
    <name type="scientific">Luteimonas viscosa</name>
    <dbReference type="NCBI Taxonomy" id="1132694"/>
    <lineage>
        <taxon>Bacteria</taxon>
        <taxon>Pseudomonadati</taxon>
        <taxon>Pseudomonadota</taxon>
        <taxon>Gammaproteobacteria</taxon>
        <taxon>Lysobacterales</taxon>
        <taxon>Lysobacteraceae</taxon>
        <taxon>Luteimonas</taxon>
    </lineage>
</organism>
<reference evidence="1 2" key="1">
    <citation type="submission" date="2019-08" db="EMBL/GenBank/DDBJ databases">
        <title>Luteimonas viscosus sp. nov., isolated from soil of a sunflower field.</title>
        <authorList>
            <person name="Jianli Z."/>
            <person name="Ying Z."/>
        </authorList>
    </citation>
    <scope>NUCLEOTIDE SEQUENCE [LARGE SCALE GENOMIC DNA]</scope>
    <source>
        <strain evidence="1 2">XBU10</strain>
    </source>
</reference>
<protein>
    <submittedName>
        <fullName evidence="1">FAH family protein</fullName>
    </submittedName>
</protein>
<dbReference type="AlphaFoldDB" id="A0A5D4XRW1"/>
<dbReference type="OrthoDB" id="108649at2"/>
<sequence>MRLIQLKDDAGNARAGVVDADGVQVRVLEGVDGIYALASGAIAAGRSLSEEADATPGDQRLDYAGLLRQDRVLSPLHHPDPAHCLVTGTGLTHLGSAAARDAMHQTLQQKAQEGTLTDSMRMFQWGVEGGIPAPGAPGAQPEWFYKGDGAIVAAPGAALDSPDFALDGGEEPELVGMYLIGPDGTPHRLGFAIGNEFSDHVTERKNYLYLAHSKLRCCAIGPELRTGALPRDVRGSSRLRRGDDVVWEKPFLTGEANMCHSLENLEYHHFKYAAHRRPGDVHLHFFGTATLSFADGIRAEPGDVFEIELPELGAPLRNPLRVVPASFAPGGVRAL</sequence>
<dbReference type="GO" id="GO:0003824">
    <property type="term" value="F:catalytic activity"/>
    <property type="evidence" value="ECO:0007669"/>
    <property type="project" value="InterPro"/>
</dbReference>
<dbReference type="PIRSF" id="PIRSF033905">
    <property type="entry name" value="UCP033905"/>
    <property type="match status" value="1"/>
</dbReference>
<dbReference type="InterPro" id="IPR036663">
    <property type="entry name" value="Fumarylacetoacetase_C_sf"/>
</dbReference>
<evidence type="ECO:0000313" key="2">
    <source>
        <dbReference type="Proteomes" id="UP000324973"/>
    </source>
</evidence>
<gene>
    <name evidence="1" type="ORF">FZO89_02520</name>
</gene>
<dbReference type="SUPFAM" id="SSF56529">
    <property type="entry name" value="FAH"/>
    <property type="match status" value="1"/>
</dbReference>
<dbReference type="NCBIfam" id="NF040903">
    <property type="entry name" value="GguC"/>
    <property type="match status" value="1"/>
</dbReference>
<name>A0A5D4XRW1_9GAMM</name>
<dbReference type="InterPro" id="IPR009645">
    <property type="entry name" value="GguC"/>
</dbReference>
<dbReference type="Gene3D" id="3.90.850.10">
    <property type="entry name" value="Fumarylacetoacetase-like, C-terminal domain"/>
    <property type="match status" value="1"/>
</dbReference>
<comment type="caution">
    <text evidence="1">The sequence shown here is derived from an EMBL/GenBank/DDBJ whole genome shotgun (WGS) entry which is preliminary data.</text>
</comment>
<proteinExistence type="predicted"/>
<dbReference type="EMBL" id="VTFT01000001">
    <property type="protein sequence ID" value="TYT27447.1"/>
    <property type="molecule type" value="Genomic_DNA"/>
</dbReference>
<dbReference type="RefSeq" id="WP_149103998.1">
    <property type="nucleotide sequence ID" value="NZ_VTFT01000001.1"/>
</dbReference>
<accession>A0A5D4XRW1</accession>